<comment type="caution">
    <text evidence="1">The sequence shown here is derived from an EMBL/GenBank/DDBJ whole genome shotgun (WGS) entry which is preliminary data.</text>
</comment>
<gene>
    <name evidence="1" type="ORF">E2C01_019244</name>
</gene>
<reference evidence="1 2" key="1">
    <citation type="submission" date="2019-05" db="EMBL/GenBank/DDBJ databases">
        <title>Another draft genome of Portunus trituberculatus and its Hox gene families provides insights of decapod evolution.</title>
        <authorList>
            <person name="Jeong J.-H."/>
            <person name="Song I."/>
            <person name="Kim S."/>
            <person name="Choi T."/>
            <person name="Kim D."/>
            <person name="Ryu S."/>
            <person name="Kim W."/>
        </authorList>
    </citation>
    <scope>NUCLEOTIDE SEQUENCE [LARGE SCALE GENOMIC DNA]</scope>
    <source>
        <tissue evidence="1">Muscle</tissue>
    </source>
</reference>
<name>A0A5B7DWQ5_PORTR</name>
<evidence type="ECO:0000313" key="1">
    <source>
        <dbReference type="EMBL" id="MPC26112.1"/>
    </source>
</evidence>
<sequence length="102" mass="11019">MFISSRLFPRPCQGEEAGGGVVGQHAATKSAVERVRGSSPSRPPLLPYLTLLAGAVATRAARHTGSLAHFSPAHPQISPLMLHTFYQNVNNYNNEGSEYQMN</sequence>
<evidence type="ECO:0000313" key="2">
    <source>
        <dbReference type="Proteomes" id="UP000324222"/>
    </source>
</evidence>
<dbReference type="Proteomes" id="UP000324222">
    <property type="component" value="Unassembled WGS sequence"/>
</dbReference>
<proteinExistence type="predicted"/>
<dbReference type="EMBL" id="VSRR010001556">
    <property type="protein sequence ID" value="MPC26112.1"/>
    <property type="molecule type" value="Genomic_DNA"/>
</dbReference>
<keyword evidence="2" id="KW-1185">Reference proteome</keyword>
<accession>A0A5B7DWQ5</accession>
<protein>
    <submittedName>
        <fullName evidence="1">Uncharacterized protein</fullName>
    </submittedName>
</protein>
<dbReference type="AlphaFoldDB" id="A0A5B7DWQ5"/>
<organism evidence="1 2">
    <name type="scientific">Portunus trituberculatus</name>
    <name type="common">Swimming crab</name>
    <name type="synonym">Neptunus trituberculatus</name>
    <dbReference type="NCBI Taxonomy" id="210409"/>
    <lineage>
        <taxon>Eukaryota</taxon>
        <taxon>Metazoa</taxon>
        <taxon>Ecdysozoa</taxon>
        <taxon>Arthropoda</taxon>
        <taxon>Crustacea</taxon>
        <taxon>Multicrustacea</taxon>
        <taxon>Malacostraca</taxon>
        <taxon>Eumalacostraca</taxon>
        <taxon>Eucarida</taxon>
        <taxon>Decapoda</taxon>
        <taxon>Pleocyemata</taxon>
        <taxon>Brachyura</taxon>
        <taxon>Eubrachyura</taxon>
        <taxon>Portunoidea</taxon>
        <taxon>Portunidae</taxon>
        <taxon>Portuninae</taxon>
        <taxon>Portunus</taxon>
    </lineage>
</organism>